<dbReference type="EMBL" id="PFHR01000177">
    <property type="protein sequence ID" value="PIW96744.1"/>
    <property type="molecule type" value="Genomic_DNA"/>
</dbReference>
<name>A0A2M7INF2_9BACT</name>
<organism evidence="1 2">
    <name type="scientific">Candidatus Kaiserbacteria bacterium CG_4_8_14_3_um_filter_38_9</name>
    <dbReference type="NCBI Taxonomy" id="1974599"/>
    <lineage>
        <taxon>Bacteria</taxon>
        <taxon>Candidatus Kaiseribacteriota</taxon>
    </lineage>
</organism>
<reference evidence="2" key="1">
    <citation type="submission" date="2017-09" db="EMBL/GenBank/DDBJ databases">
        <title>Depth-based differentiation of microbial function through sediment-hosted aquifers and enrichment of novel symbionts in the deep terrestrial subsurface.</title>
        <authorList>
            <person name="Probst A.J."/>
            <person name="Ladd B."/>
            <person name="Jarett J.K."/>
            <person name="Geller-Mcgrath D.E."/>
            <person name="Sieber C.M.K."/>
            <person name="Emerson J.B."/>
            <person name="Anantharaman K."/>
            <person name="Thomas B.C."/>
            <person name="Malmstrom R."/>
            <person name="Stieglmeier M."/>
            <person name="Klingl A."/>
            <person name="Woyke T."/>
            <person name="Ryan C.M."/>
            <person name="Banfield J.F."/>
        </authorList>
    </citation>
    <scope>NUCLEOTIDE SEQUENCE [LARGE SCALE GENOMIC DNA]</scope>
</reference>
<dbReference type="InterPro" id="IPR006379">
    <property type="entry name" value="HAD-SF_hydro_IIB"/>
</dbReference>
<proteinExistence type="predicted"/>
<dbReference type="AlphaFoldDB" id="A0A2M7INF2"/>
<evidence type="ECO:0000313" key="2">
    <source>
        <dbReference type="Proteomes" id="UP000230837"/>
    </source>
</evidence>
<dbReference type="Gene3D" id="3.30.1240.20">
    <property type="match status" value="1"/>
</dbReference>
<dbReference type="NCBIfam" id="TIGR01484">
    <property type="entry name" value="HAD-SF-IIB"/>
    <property type="match status" value="1"/>
</dbReference>
<comment type="caution">
    <text evidence="1">The sequence shown here is derived from an EMBL/GenBank/DDBJ whole genome shotgun (WGS) entry which is preliminary data.</text>
</comment>
<dbReference type="InterPro" id="IPR036412">
    <property type="entry name" value="HAD-like_sf"/>
</dbReference>
<protein>
    <recommendedName>
        <fullName evidence="3">Phosphomannomutase</fullName>
    </recommendedName>
</protein>
<feature type="non-terminal residue" evidence="1">
    <location>
        <position position="197"/>
    </location>
</feature>
<sequence length="197" mass="22685">MKKYQHLFFDMDMTITPSRQSILPEMYELLMSLPQDLVIVSGSELEQIGFQTNNLPAYYLGANGNHALDVEKHQLWVNPPLSKKQKQEIHAHIQKIISLLDHDLNEEWEPISDRGAQITFSPLGNKAPVELKKVYDPDHQKRLSWLKSVPFVSEELIIKIGGSTSMDYLHKNGHKGANVKKLIEYLNWNKNECVYFG</sequence>
<dbReference type="InterPro" id="IPR043169">
    <property type="entry name" value="PMM_cap"/>
</dbReference>
<dbReference type="Proteomes" id="UP000230837">
    <property type="component" value="Unassembled WGS sequence"/>
</dbReference>
<dbReference type="InterPro" id="IPR023214">
    <property type="entry name" value="HAD_sf"/>
</dbReference>
<evidence type="ECO:0008006" key="3">
    <source>
        <dbReference type="Google" id="ProtNLM"/>
    </source>
</evidence>
<dbReference type="SUPFAM" id="SSF56784">
    <property type="entry name" value="HAD-like"/>
    <property type="match status" value="1"/>
</dbReference>
<gene>
    <name evidence="1" type="ORF">COZ82_03335</name>
</gene>
<dbReference type="GO" id="GO:0016791">
    <property type="term" value="F:phosphatase activity"/>
    <property type="evidence" value="ECO:0007669"/>
    <property type="project" value="UniProtKB-ARBA"/>
</dbReference>
<dbReference type="Gene3D" id="3.40.50.1000">
    <property type="entry name" value="HAD superfamily/HAD-like"/>
    <property type="match status" value="1"/>
</dbReference>
<accession>A0A2M7INF2</accession>
<evidence type="ECO:0000313" key="1">
    <source>
        <dbReference type="EMBL" id="PIW96744.1"/>
    </source>
</evidence>